<dbReference type="EMBL" id="HBUE01283298">
    <property type="protein sequence ID" value="CAG6570195.1"/>
    <property type="molecule type" value="Transcribed_RNA"/>
</dbReference>
<protein>
    <submittedName>
        <fullName evidence="2">(northern house mosquito) hypothetical protein</fullName>
    </submittedName>
</protein>
<proteinExistence type="predicted"/>
<feature type="compositionally biased region" description="Polar residues" evidence="1">
    <location>
        <begin position="27"/>
        <end position="39"/>
    </location>
</feature>
<feature type="region of interest" description="Disordered" evidence="1">
    <location>
        <begin position="1"/>
        <end position="39"/>
    </location>
</feature>
<feature type="compositionally biased region" description="Basic and acidic residues" evidence="1">
    <location>
        <begin position="75"/>
        <end position="85"/>
    </location>
</feature>
<feature type="compositionally biased region" description="Acidic residues" evidence="1">
    <location>
        <begin position="90"/>
        <end position="103"/>
    </location>
</feature>
<name>A0A8D8JCA6_CULPI</name>
<feature type="region of interest" description="Disordered" evidence="1">
    <location>
        <begin position="68"/>
        <end position="103"/>
    </location>
</feature>
<dbReference type="EMBL" id="HBUE01177745">
    <property type="protein sequence ID" value="CAG6518653.1"/>
    <property type="molecule type" value="Transcribed_RNA"/>
</dbReference>
<reference evidence="2" key="1">
    <citation type="submission" date="2021-05" db="EMBL/GenBank/DDBJ databases">
        <authorList>
            <person name="Alioto T."/>
            <person name="Alioto T."/>
            <person name="Gomez Garrido J."/>
        </authorList>
    </citation>
    <scope>NUCLEOTIDE SEQUENCE</scope>
</reference>
<accession>A0A8D8JCA6</accession>
<evidence type="ECO:0000256" key="1">
    <source>
        <dbReference type="SAM" id="MobiDB-lite"/>
    </source>
</evidence>
<evidence type="ECO:0000313" key="2">
    <source>
        <dbReference type="EMBL" id="CAG6570195.1"/>
    </source>
</evidence>
<feature type="compositionally biased region" description="Low complexity" evidence="1">
    <location>
        <begin position="7"/>
        <end position="23"/>
    </location>
</feature>
<dbReference type="AlphaFoldDB" id="A0A8D8JCA6"/>
<sequence length="194" mass="20871">MDHGKSPPTELSVTPTTTTLPKPATDDNLSIKSSDSVTTSGEYEIVPEAPSLSDVVDGTLPSPIMNIVKTTSTRKPQEPIREPKQPSELNLDECLGDDEDDDDDQLVVPPVAGAQKKLDAISPILNIEGNGNVLDLEKNMDEVIHELEEERTLSASDDGEQSGSANKSELIDLVAFIFCDDKAARCVCFGVFVC</sequence>
<organism evidence="2">
    <name type="scientific">Culex pipiens</name>
    <name type="common">House mosquito</name>
    <dbReference type="NCBI Taxonomy" id="7175"/>
    <lineage>
        <taxon>Eukaryota</taxon>
        <taxon>Metazoa</taxon>
        <taxon>Ecdysozoa</taxon>
        <taxon>Arthropoda</taxon>
        <taxon>Hexapoda</taxon>
        <taxon>Insecta</taxon>
        <taxon>Pterygota</taxon>
        <taxon>Neoptera</taxon>
        <taxon>Endopterygota</taxon>
        <taxon>Diptera</taxon>
        <taxon>Nematocera</taxon>
        <taxon>Culicoidea</taxon>
        <taxon>Culicidae</taxon>
        <taxon>Culicinae</taxon>
        <taxon>Culicini</taxon>
        <taxon>Culex</taxon>
        <taxon>Culex</taxon>
    </lineage>
</organism>